<dbReference type="FunFam" id="3.30.160.60:FF:000409">
    <property type="entry name" value="zinc finger protein 644 isoform X1"/>
    <property type="match status" value="1"/>
</dbReference>
<name>A0A8D0F3E1_STROC</name>
<evidence type="ECO:0000256" key="2">
    <source>
        <dbReference type="ARBA" id="ARBA00022723"/>
    </source>
</evidence>
<evidence type="ECO:0000259" key="9">
    <source>
        <dbReference type="PROSITE" id="PS50157"/>
    </source>
</evidence>
<protein>
    <submittedName>
        <fullName evidence="10">Zinc finger protein 644</fullName>
    </submittedName>
</protein>
<evidence type="ECO:0000256" key="8">
    <source>
        <dbReference type="SAM" id="MobiDB-lite"/>
    </source>
</evidence>
<feature type="domain" description="C2H2-type" evidence="9">
    <location>
        <begin position="426"/>
        <end position="453"/>
    </location>
</feature>
<feature type="region of interest" description="Disordered" evidence="8">
    <location>
        <begin position="663"/>
        <end position="688"/>
    </location>
</feature>
<keyword evidence="4" id="KW-0862">Zinc</keyword>
<dbReference type="Ensembl" id="ENSSOCT00000009095.1">
    <property type="protein sequence ID" value="ENSSOCP00000008861.1"/>
    <property type="gene ID" value="ENSSOCG00000006784.1"/>
</dbReference>
<feature type="coiled-coil region" evidence="7">
    <location>
        <begin position="445"/>
        <end position="475"/>
    </location>
</feature>
<feature type="domain" description="C2H2-type" evidence="9">
    <location>
        <begin position="869"/>
        <end position="891"/>
    </location>
</feature>
<accession>A0A8D0F3E1</accession>
<dbReference type="GO" id="GO:0000978">
    <property type="term" value="F:RNA polymerase II cis-regulatory region sequence-specific DNA binding"/>
    <property type="evidence" value="ECO:0007669"/>
    <property type="project" value="TreeGrafter"/>
</dbReference>
<evidence type="ECO:0000256" key="1">
    <source>
        <dbReference type="ARBA" id="ARBA00004123"/>
    </source>
</evidence>
<keyword evidence="3 6" id="KW-0863">Zinc-finger</keyword>
<dbReference type="PROSITE" id="PS00028">
    <property type="entry name" value="ZINC_FINGER_C2H2_1"/>
    <property type="match status" value="3"/>
</dbReference>
<feature type="region of interest" description="Disordered" evidence="8">
    <location>
        <begin position="23"/>
        <end position="46"/>
    </location>
</feature>
<dbReference type="InterPro" id="IPR013087">
    <property type="entry name" value="Znf_C2H2_type"/>
</dbReference>
<keyword evidence="11" id="KW-1185">Reference proteome</keyword>
<evidence type="ECO:0000313" key="11">
    <source>
        <dbReference type="Proteomes" id="UP000694551"/>
    </source>
</evidence>
<keyword evidence="5" id="KW-0539">Nucleus</keyword>
<keyword evidence="2" id="KW-0479">Metal-binding</keyword>
<dbReference type="PANTHER" id="PTHR24396">
    <property type="entry name" value="ZINC FINGER PROTEIN"/>
    <property type="match status" value="1"/>
</dbReference>
<dbReference type="GO" id="GO:0000981">
    <property type="term" value="F:DNA-binding transcription factor activity, RNA polymerase II-specific"/>
    <property type="evidence" value="ECO:0007669"/>
    <property type="project" value="TreeGrafter"/>
</dbReference>
<dbReference type="Gene3D" id="3.30.160.60">
    <property type="entry name" value="Classic Zinc Finger"/>
    <property type="match status" value="2"/>
</dbReference>
<evidence type="ECO:0000256" key="6">
    <source>
        <dbReference type="PROSITE-ProRule" id="PRU00042"/>
    </source>
</evidence>
<dbReference type="InterPro" id="IPR036236">
    <property type="entry name" value="Znf_C2H2_sf"/>
</dbReference>
<dbReference type="PANTHER" id="PTHR24396:SF25">
    <property type="entry name" value="ZINC FINGER PROTEIN 644"/>
    <property type="match status" value="1"/>
</dbReference>
<dbReference type="Pfam" id="PF00096">
    <property type="entry name" value="zf-C2H2"/>
    <property type="match status" value="1"/>
</dbReference>
<evidence type="ECO:0000256" key="7">
    <source>
        <dbReference type="SAM" id="Coils"/>
    </source>
</evidence>
<dbReference type="AlphaFoldDB" id="A0A8D0F3E1"/>
<evidence type="ECO:0000313" key="10">
    <source>
        <dbReference type="Ensembl" id="ENSSOCP00000008861.1"/>
    </source>
</evidence>
<dbReference type="SMART" id="SM00355">
    <property type="entry name" value="ZnF_C2H2"/>
    <property type="match status" value="7"/>
</dbReference>
<dbReference type="Proteomes" id="UP000694551">
    <property type="component" value="Unplaced"/>
</dbReference>
<evidence type="ECO:0000256" key="4">
    <source>
        <dbReference type="ARBA" id="ARBA00022833"/>
    </source>
</evidence>
<proteinExistence type="predicted"/>
<organism evidence="10 11">
    <name type="scientific">Strix occidentalis caurina</name>
    <name type="common">northern spotted owl</name>
    <dbReference type="NCBI Taxonomy" id="311401"/>
    <lineage>
        <taxon>Eukaryota</taxon>
        <taxon>Metazoa</taxon>
        <taxon>Chordata</taxon>
        <taxon>Craniata</taxon>
        <taxon>Vertebrata</taxon>
        <taxon>Euteleostomi</taxon>
        <taxon>Archelosauria</taxon>
        <taxon>Archosauria</taxon>
        <taxon>Dinosauria</taxon>
        <taxon>Saurischia</taxon>
        <taxon>Theropoda</taxon>
        <taxon>Coelurosauria</taxon>
        <taxon>Aves</taxon>
        <taxon>Neognathae</taxon>
        <taxon>Neoaves</taxon>
        <taxon>Telluraves</taxon>
        <taxon>Strigiformes</taxon>
        <taxon>Strigidae</taxon>
        <taxon>Strix</taxon>
    </lineage>
</organism>
<dbReference type="PROSITE" id="PS50157">
    <property type="entry name" value="ZINC_FINGER_C2H2_2"/>
    <property type="match status" value="3"/>
</dbReference>
<comment type="subcellular location">
    <subcellularLocation>
        <location evidence="1">Nucleus</location>
    </subcellularLocation>
</comment>
<reference evidence="10" key="1">
    <citation type="submission" date="2025-08" db="UniProtKB">
        <authorList>
            <consortium name="Ensembl"/>
        </authorList>
    </citation>
    <scope>IDENTIFICATION</scope>
</reference>
<dbReference type="SUPFAM" id="SSF57667">
    <property type="entry name" value="beta-beta-alpha zinc fingers"/>
    <property type="match status" value="1"/>
</dbReference>
<evidence type="ECO:0000256" key="3">
    <source>
        <dbReference type="ARBA" id="ARBA00022771"/>
    </source>
</evidence>
<keyword evidence="7" id="KW-0175">Coiled coil</keyword>
<dbReference type="GO" id="GO:0008270">
    <property type="term" value="F:zinc ion binding"/>
    <property type="evidence" value="ECO:0007669"/>
    <property type="project" value="UniProtKB-KW"/>
</dbReference>
<sequence length="1108" mass="125191">MDDLEINAEVTGAKEEEEILCDDNFISEEEGGIPKPQESDTSFQKNNTLTLPEELSRDRSEKALSGGQTSLFIHTGAPTVSSENFILSRGTAVNGPVSHSTSTKTSIMNKGSVSLTTGQPVGHHTDSCSTLTVVHDLQLPAKSATQKSNQHQVLFLLPDVAHAKNLTHSIKNLPTSASIGCDSQKSVGNSVDSTLVGQVEVCEDDKNLLVKDDCVDTLTGISSGTGGFRSGCDPSWDPQKEFIQFLMTNEETIEKSPIHCKVGLEKKRKRKMDVSKITRYTEDCFGDTSCIPSKSKLLNVDFLEQNEELQIVEPQKYSLSKVKPESTDEELEAVDAIQQLIYSPTSNCAEDTSPVHTSTFLSNTLKNKCEQNDSESPSTFSTDEPSFYPCTKCNVNFREKKHLHRHMMYHLDGNSHFRHLNVPRPYACRECGRTFRDRNSLLKHMIIHQERRQKLMEEIRELKELQDEGRSARLQCPQCVFGTNCPKTFVQHAKTHEKDKRYYCCEECNFMAVTENELECHRGIAHGAVVKCSIIGSDMSQRKTQKKASLKDPYLGSSKKSSTYMCKMCPFTTSARSILKKHMEYLHPASCIDPFGSHLRLEKRKGSIIEESLDFGSRTKQLIKQSSTFPKNSVLKQDVKRSFGSTSQSSNFAKLHKRPYRIQKARKSVSQSSKLNSAEKKDSYETEDESSWDNVELCDYTTQSVEDETYSDINQEHVNLFPIFKGKMEDHEAGDKSSLSYEQNDGFYFEYYEDAEGSNFLHDLHDPQNLENVGSALPKHNSVFHWTDLSLEKKSCPYCPATFETGVGLSNHVRGHLHRAGLSYEARHVVSPEQIATSDKMQHFKRTGTGTPVKRVRKAIEKSETSSEHTCQLCGGWFDTKIGLSNHVRGHLKRLGKTKWDAHKSPICVLNEMMQNEEKYEKILKALNSRRIIPRPFVAQKFASNDDFLSQNVIPLEAYHNGLKTEDTSVSASEEEGLSFLNECDETKAVLHDEKKNPSLTLIELLKNKRLGEERNPDISPQKIHNQTARKRFVQKCVLPLNEDSPLMYQPQKMDLTMQSGKKMFLAVLTTFPKNPLIHRKCTSAEYFIWASVHLILVSFPENTDCEK</sequence>
<dbReference type="GO" id="GO:0005634">
    <property type="term" value="C:nucleus"/>
    <property type="evidence" value="ECO:0007669"/>
    <property type="project" value="UniProtKB-SubCell"/>
</dbReference>
<evidence type="ECO:0000256" key="5">
    <source>
        <dbReference type="ARBA" id="ARBA00023242"/>
    </source>
</evidence>
<reference evidence="10" key="2">
    <citation type="submission" date="2025-09" db="UniProtKB">
        <authorList>
            <consortium name="Ensembl"/>
        </authorList>
    </citation>
    <scope>IDENTIFICATION</scope>
</reference>
<dbReference type="InterPro" id="IPR051643">
    <property type="entry name" value="Transcr_Reg_ZincFinger"/>
</dbReference>
<feature type="domain" description="C2H2-type" evidence="9">
    <location>
        <begin position="388"/>
        <end position="415"/>
    </location>
</feature>